<dbReference type="EMBL" id="GGEC01082966">
    <property type="protein sequence ID" value="MBX63450.1"/>
    <property type="molecule type" value="Transcribed_RNA"/>
</dbReference>
<organism evidence="1">
    <name type="scientific">Rhizophora mucronata</name>
    <name type="common">Asiatic mangrove</name>
    <dbReference type="NCBI Taxonomy" id="61149"/>
    <lineage>
        <taxon>Eukaryota</taxon>
        <taxon>Viridiplantae</taxon>
        <taxon>Streptophyta</taxon>
        <taxon>Embryophyta</taxon>
        <taxon>Tracheophyta</taxon>
        <taxon>Spermatophyta</taxon>
        <taxon>Magnoliopsida</taxon>
        <taxon>eudicotyledons</taxon>
        <taxon>Gunneridae</taxon>
        <taxon>Pentapetalae</taxon>
        <taxon>rosids</taxon>
        <taxon>fabids</taxon>
        <taxon>Malpighiales</taxon>
        <taxon>Rhizophoraceae</taxon>
        <taxon>Rhizophora</taxon>
    </lineage>
</organism>
<protein>
    <submittedName>
        <fullName evidence="1">Uncharacterized protein</fullName>
    </submittedName>
</protein>
<sequence>MIWFLTSDAFASLCATIYWGKPVSQDHSQKACLSRSFFTSIQL</sequence>
<dbReference type="AlphaFoldDB" id="A0A2P2Q903"/>
<name>A0A2P2Q903_RHIMU</name>
<evidence type="ECO:0000313" key="1">
    <source>
        <dbReference type="EMBL" id="MBX63450.1"/>
    </source>
</evidence>
<proteinExistence type="predicted"/>
<accession>A0A2P2Q903</accession>
<reference evidence="1" key="1">
    <citation type="submission" date="2018-02" db="EMBL/GenBank/DDBJ databases">
        <title>Rhizophora mucronata_Transcriptome.</title>
        <authorList>
            <person name="Meera S.P."/>
            <person name="Sreeshan A."/>
            <person name="Augustine A."/>
        </authorList>
    </citation>
    <scope>NUCLEOTIDE SEQUENCE</scope>
    <source>
        <tissue evidence="1">Leaf</tissue>
    </source>
</reference>